<feature type="region of interest" description="Disordered" evidence="1">
    <location>
        <begin position="23"/>
        <end position="62"/>
    </location>
</feature>
<evidence type="ECO:0000256" key="1">
    <source>
        <dbReference type="SAM" id="MobiDB-lite"/>
    </source>
</evidence>
<evidence type="ECO:0000259" key="2">
    <source>
        <dbReference type="PROSITE" id="PS50846"/>
    </source>
</evidence>
<feature type="region of interest" description="Disordered" evidence="1">
    <location>
        <begin position="688"/>
        <end position="717"/>
    </location>
</feature>
<feature type="compositionally biased region" description="Basic and acidic residues" evidence="1">
    <location>
        <begin position="23"/>
        <end position="47"/>
    </location>
</feature>
<dbReference type="PROSITE" id="PS50846">
    <property type="entry name" value="HMA_2"/>
    <property type="match status" value="1"/>
</dbReference>
<feature type="compositionally biased region" description="Low complexity" evidence="1">
    <location>
        <begin position="336"/>
        <end position="348"/>
    </location>
</feature>
<reference evidence="3" key="1">
    <citation type="submission" date="2024-02" db="EMBL/GenBank/DDBJ databases">
        <authorList>
            <consortium name="ELIXIR-Norway"/>
            <consortium name="Elixir Norway"/>
        </authorList>
    </citation>
    <scope>NUCLEOTIDE SEQUENCE</scope>
</reference>
<feature type="compositionally biased region" description="Basic and acidic residues" evidence="1">
    <location>
        <begin position="221"/>
        <end position="317"/>
    </location>
</feature>
<feature type="region of interest" description="Disordered" evidence="1">
    <location>
        <begin position="649"/>
        <end position="668"/>
    </location>
</feature>
<name>A0ABP0UCQ3_9BRYO</name>
<accession>A0ABP0UCQ3</accession>
<sequence>MQHYNETMYIGWQLVTVWTTAKPEEPEKAENKKHMDPQQMENRKQREAAPTQPKASSKAPEIPQTHFQVHLCCNKCEEKAREGACEVPGVVAVITDARESRVTVLGAADPAAVLKKLKKHVDIKAMYWPPDVPVQKVVGGQNASAGGGERGEKVQGKGGNREVNMDAAGPGMNQRRMVETVRPDQRMVDHRKVEPIQGSLVFYFGPEGPTWMPPPGTWWQRVEDKTPAEKKEEKKEKHPMDKKADNKDKKPAEKKEEKKEKHPVDKKADNKDKKPAEKKEEKKEKHPVDKKADNKDNKPAEKKEKHPWGQPSEEHHGLQQLRDGSDPSTVGALVGTTTTQDFSTQATTPPMGSGQDSQLESHEYNANLQDQKYVDLEASMDSVAIDENLKLAMIASGCDELGSLATEVSNIAERATVIPTGSSEVSQVASGINDTSLIATQGEGEMGDPCMNSEDAMTEEHIFSLFIQRKLKCARKAIGVTQTPVDFMEACHGDVSEPVVTFGWRGLFEENRLEMIFPNAKCMSSILGVGIEFAKVVVDTSLKVNVIGIKQDEWEAKWQDALDKSSGFFDIVSIAMTGMMGPRHELSTTDYLTGKQSAKKHGVGLQNCNDALAYMASDDNESNYCLVLHEVLEYLLLKKVDAMIGKQCAGDGSSGQSTTGGENSVSQSFGNQTFHQVLSLLNAWSLKGHQKSPGDDGDDDGGDEPQPSQEKQHKCEPKKFKKDICQITVHPGAGGSFEIEGLELAHTPEILNHASIDPTFVFEFEKNGQLGKQIKITVTTSCDLGKAAPLPKLNDIFGWYQNPIMVSLRNCGDGVLDSQNCELKEDPKEIKNVSKKGQTHSNCSTSQNGAQVQGGYHNAHLGPIFQVDQKREDKQVVQSYRVPIYVNHAMTHLYTIKHEYHILKEHGILPNVMRVGIVG</sequence>
<feature type="region of interest" description="Disordered" evidence="1">
    <location>
        <begin position="142"/>
        <end position="171"/>
    </location>
</feature>
<feature type="domain" description="HMA" evidence="2">
    <location>
        <begin position="62"/>
        <end position="126"/>
    </location>
</feature>
<dbReference type="Proteomes" id="UP001497512">
    <property type="component" value="Chromosome 2"/>
</dbReference>
<organism evidence="3 4">
    <name type="scientific">Sphagnum troendelagicum</name>
    <dbReference type="NCBI Taxonomy" id="128251"/>
    <lineage>
        <taxon>Eukaryota</taxon>
        <taxon>Viridiplantae</taxon>
        <taxon>Streptophyta</taxon>
        <taxon>Embryophyta</taxon>
        <taxon>Bryophyta</taxon>
        <taxon>Sphagnophytina</taxon>
        <taxon>Sphagnopsida</taxon>
        <taxon>Sphagnales</taxon>
        <taxon>Sphagnaceae</taxon>
        <taxon>Sphagnum</taxon>
    </lineage>
</organism>
<keyword evidence="4" id="KW-1185">Reference proteome</keyword>
<dbReference type="Gene3D" id="3.30.70.100">
    <property type="match status" value="1"/>
</dbReference>
<dbReference type="InterPro" id="IPR036163">
    <property type="entry name" value="HMA_dom_sf"/>
</dbReference>
<feature type="region of interest" description="Disordered" evidence="1">
    <location>
        <begin position="210"/>
        <end position="359"/>
    </location>
</feature>
<evidence type="ECO:0000313" key="4">
    <source>
        <dbReference type="Proteomes" id="UP001497512"/>
    </source>
</evidence>
<dbReference type="SUPFAM" id="SSF55008">
    <property type="entry name" value="HMA, heavy metal-associated domain"/>
    <property type="match status" value="1"/>
</dbReference>
<gene>
    <name evidence="3" type="ORF">CSSPTR1EN2_LOCUS13784</name>
</gene>
<protein>
    <recommendedName>
        <fullName evidence="2">HMA domain-containing protein</fullName>
    </recommendedName>
</protein>
<feature type="compositionally biased region" description="Low complexity" evidence="1">
    <location>
        <begin position="650"/>
        <end position="661"/>
    </location>
</feature>
<proteinExistence type="predicted"/>
<dbReference type="EMBL" id="OZ019894">
    <property type="protein sequence ID" value="CAK9217065.1"/>
    <property type="molecule type" value="Genomic_DNA"/>
</dbReference>
<feature type="compositionally biased region" description="Basic and acidic residues" evidence="1">
    <location>
        <begin position="149"/>
        <end position="164"/>
    </location>
</feature>
<evidence type="ECO:0000313" key="3">
    <source>
        <dbReference type="EMBL" id="CAK9217065.1"/>
    </source>
</evidence>
<dbReference type="InterPro" id="IPR006121">
    <property type="entry name" value="HMA_dom"/>
</dbReference>